<dbReference type="GeneID" id="14867802"/>
<feature type="transmembrane region" description="Helical" evidence="2">
    <location>
        <begin position="139"/>
        <end position="156"/>
    </location>
</feature>
<keyword evidence="5" id="KW-1185">Reference proteome</keyword>
<dbReference type="OrthoDB" id="203525at2759"/>
<feature type="signal peptide" evidence="3">
    <location>
        <begin position="1"/>
        <end position="18"/>
    </location>
</feature>
<dbReference type="Proteomes" id="UP000007797">
    <property type="component" value="Unassembled WGS sequence"/>
</dbReference>
<evidence type="ECO:0000256" key="3">
    <source>
        <dbReference type="SAM" id="SignalP"/>
    </source>
</evidence>
<accession>F4Q8K4</accession>
<evidence type="ECO:0008006" key="6">
    <source>
        <dbReference type="Google" id="ProtNLM"/>
    </source>
</evidence>
<proteinExistence type="predicted"/>
<feature type="transmembrane region" description="Helical" evidence="2">
    <location>
        <begin position="191"/>
        <end position="211"/>
    </location>
</feature>
<dbReference type="EMBL" id="GL883025">
    <property type="protein sequence ID" value="EGG16104.1"/>
    <property type="molecule type" value="Genomic_DNA"/>
</dbReference>
<dbReference type="KEGG" id="dfa:DFA_09776"/>
<feature type="transmembrane region" description="Helical" evidence="2">
    <location>
        <begin position="365"/>
        <end position="387"/>
    </location>
</feature>
<feature type="chain" id="PRO_5003313859" description="Transmembrane protein" evidence="3">
    <location>
        <begin position="19"/>
        <end position="444"/>
    </location>
</feature>
<keyword evidence="2" id="KW-0812">Transmembrane</keyword>
<feature type="transmembrane region" description="Helical" evidence="2">
    <location>
        <begin position="256"/>
        <end position="277"/>
    </location>
</feature>
<gene>
    <name evidence="4" type="ORF">DFA_09776</name>
</gene>
<organism evidence="4 5">
    <name type="scientific">Cavenderia fasciculata</name>
    <name type="common">Slime mold</name>
    <name type="synonym">Dictyostelium fasciculatum</name>
    <dbReference type="NCBI Taxonomy" id="261658"/>
    <lineage>
        <taxon>Eukaryota</taxon>
        <taxon>Amoebozoa</taxon>
        <taxon>Evosea</taxon>
        <taxon>Eumycetozoa</taxon>
        <taxon>Dictyostelia</taxon>
        <taxon>Acytosteliales</taxon>
        <taxon>Cavenderiaceae</taxon>
        <taxon>Cavenderia</taxon>
    </lineage>
</organism>
<keyword evidence="2" id="KW-0472">Membrane</keyword>
<feature type="transmembrane region" description="Helical" evidence="2">
    <location>
        <begin position="231"/>
        <end position="250"/>
    </location>
</feature>
<feature type="region of interest" description="Disordered" evidence="1">
    <location>
        <begin position="33"/>
        <end position="91"/>
    </location>
</feature>
<keyword evidence="2" id="KW-1133">Transmembrane helix</keyword>
<feature type="transmembrane region" description="Helical" evidence="2">
    <location>
        <begin position="298"/>
        <end position="318"/>
    </location>
</feature>
<reference evidence="5" key="1">
    <citation type="journal article" date="2011" name="Genome Res.">
        <title>Phylogeny-wide analysis of social amoeba genomes highlights ancient origins for complex intercellular communication.</title>
        <authorList>
            <person name="Heidel A.J."/>
            <person name="Lawal H.M."/>
            <person name="Felder M."/>
            <person name="Schilde C."/>
            <person name="Helps N.R."/>
            <person name="Tunggal B."/>
            <person name="Rivero F."/>
            <person name="John U."/>
            <person name="Schleicher M."/>
            <person name="Eichinger L."/>
            <person name="Platzer M."/>
            <person name="Noegel A.A."/>
            <person name="Schaap P."/>
            <person name="Gloeckner G."/>
        </authorList>
    </citation>
    <scope>NUCLEOTIDE SEQUENCE [LARGE SCALE GENOMIC DNA]</scope>
    <source>
        <strain evidence="5">SH3</strain>
    </source>
</reference>
<evidence type="ECO:0000313" key="4">
    <source>
        <dbReference type="EMBL" id="EGG16104.1"/>
    </source>
</evidence>
<feature type="compositionally biased region" description="Low complexity" evidence="1">
    <location>
        <begin position="65"/>
        <end position="91"/>
    </location>
</feature>
<feature type="transmembrane region" description="Helical" evidence="2">
    <location>
        <begin position="324"/>
        <end position="345"/>
    </location>
</feature>
<protein>
    <recommendedName>
        <fullName evidence="6">Transmembrane protein</fullName>
    </recommendedName>
</protein>
<keyword evidence="3" id="KW-0732">Signal</keyword>
<feature type="compositionally biased region" description="Low complexity" evidence="1">
    <location>
        <begin position="39"/>
        <end position="52"/>
    </location>
</feature>
<dbReference type="AlphaFoldDB" id="F4Q8K4"/>
<sequence>MVDLLWTVPLIVGAVLWAGCDVISDGVIAEVHPHNPKESSSSSSSSTPSSSSLKRNHDDEEGINLSPITSASTSPLLPSSTNSSTTTTTTTTTELLADYKKSDTLIMINESDKSRHHHHRQKMINNEEDIKLTGEQDSIISGIVMFICGIFLHSYYGSSHIFSFYFSNNNNNNNNNNGGGDAGIEMINPVIILYASLFSGVFQCFSLIYLLKAFESSSSTVIVPLMQLNSIFLLPMTIVLSLLSGFFPVLSTFHKIITPLHFIAFILIFIGGFYPAVEGEWTQFSKGFWKQRAVRNVLLSDLLIAFYYVLVTFCTNESGGQSSISFLIISIYGNSLTFLFLILFIPRFRRSTYDLLYIRRKYVLLSALGEVLSLAGYFFVSISYHLYYNGGIVSATEGALNQLFNLVVAIILKKTINFGRDVKRIKEKLYSCLIVTVGLILTST</sequence>
<evidence type="ECO:0000256" key="1">
    <source>
        <dbReference type="SAM" id="MobiDB-lite"/>
    </source>
</evidence>
<evidence type="ECO:0000256" key="2">
    <source>
        <dbReference type="SAM" id="Phobius"/>
    </source>
</evidence>
<name>F4Q8K4_CACFS</name>
<feature type="transmembrane region" description="Helical" evidence="2">
    <location>
        <begin position="399"/>
        <end position="416"/>
    </location>
</feature>
<evidence type="ECO:0000313" key="5">
    <source>
        <dbReference type="Proteomes" id="UP000007797"/>
    </source>
</evidence>
<dbReference type="RefSeq" id="XP_004352429.1">
    <property type="nucleotide sequence ID" value="XM_004352377.1"/>
</dbReference>